<evidence type="ECO:0008006" key="7">
    <source>
        <dbReference type="Google" id="ProtNLM"/>
    </source>
</evidence>
<dbReference type="GO" id="GO:0006302">
    <property type="term" value="P:double-strand break repair"/>
    <property type="evidence" value="ECO:0007669"/>
    <property type="project" value="TreeGrafter"/>
</dbReference>
<evidence type="ECO:0000313" key="6">
    <source>
        <dbReference type="Proteomes" id="UP000663870"/>
    </source>
</evidence>
<dbReference type="SUPFAM" id="SSF56112">
    <property type="entry name" value="Protein kinase-like (PK-like)"/>
    <property type="match status" value="1"/>
</dbReference>
<dbReference type="Proteomes" id="UP000663870">
    <property type="component" value="Unassembled WGS sequence"/>
</dbReference>
<dbReference type="AlphaFoldDB" id="A0A815SQ91"/>
<dbReference type="InterPro" id="IPR000403">
    <property type="entry name" value="PI3/4_kinase_cat_dom"/>
</dbReference>
<evidence type="ECO:0000313" key="4">
    <source>
        <dbReference type="EMBL" id="CAF1652023.1"/>
    </source>
</evidence>
<dbReference type="EMBL" id="CAJNOL010010806">
    <property type="protein sequence ID" value="CAF1652023.1"/>
    <property type="molecule type" value="Genomic_DNA"/>
</dbReference>
<evidence type="ECO:0000313" key="3">
    <source>
        <dbReference type="EMBL" id="CAF1491823.1"/>
    </source>
</evidence>
<dbReference type="PANTHER" id="PTHR11139">
    <property type="entry name" value="ATAXIA TELANGIECTASIA MUTATED ATM -RELATED"/>
    <property type="match status" value="1"/>
</dbReference>
<dbReference type="InterPro" id="IPR036940">
    <property type="entry name" value="PI3/4_kinase_cat_sf"/>
</dbReference>
<dbReference type="GO" id="GO:0005634">
    <property type="term" value="C:nucleus"/>
    <property type="evidence" value="ECO:0007669"/>
    <property type="project" value="TreeGrafter"/>
</dbReference>
<accession>A0A815SQ91</accession>
<reference evidence="3" key="1">
    <citation type="submission" date="2021-02" db="EMBL/GenBank/DDBJ databases">
        <authorList>
            <person name="Nowell W R."/>
        </authorList>
    </citation>
    <scope>NUCLEOTIDE SEQUENCE</scope>
</reference>
<dbReference type="SMART" id="SM00146">
    <property type="entry name" value="PI3Kc"/>
    <property type="match status" value="1"/>
</dbReference>
<dbReference type="PROSITE" id="PS50290">
    <property type="entry name" value="PI3_4_KINASE_3"/>
    <property type="match status" value="1"/>
</dbReference>
<dbReference type="EMBL" id="CAJNOH010009059">
    <property type="protein sequence ID" value="CAF1491823.1"/>
    <property type="molecule type" value="Genomic_DNA"/>
</dbReference>
<evidence type="ECO:0000313" key="5">
    <source>
        <dbReference type="Proteomes" id="UP000663854"/>
    </source>
</evidence>
<dbReference type="GO" id="GO:0000723">
    <property type="term" value="P:telomere maintenance"/>
    <property type="evidence" value="ECO:0007669"/>
    <property type="project" value="TreeGrafter"/>
</dbReference>
<dbReference type="InterPro" id="IPR011009">
    <property type="entry name" value="Kinase-like_dom_sf"/>
</dbReference>
<keyword evidence="6" id="KW-1185">Reference proteome</keyword>
<organism evidence="3 5">
    <name type="scientific">Rotaria sordida</name>
    <dbReference type="NCBI Taxonomy" id="392033"/>
    <lineage>
        <taxon>Eukaryota</taxon>
        <taxon>Metazoa</taxon>
        <taxon>Spiralia</taxon>
        <taxon>Gnathifera</taxon>
        <taxon>Rotifera</taxon>
        <taxon>Eurotatoria</taxon>
        <taxon>Bdelloidea</taxon>
        <taxon>Philodinida</taxon>
        <taxon>Philodinidae</taxon>
        <taxon>Rotaria</taxon>
    </lineage>
</organism>
<feature type="domain" description="FATC" evidence="2">
    <location>
        <begin position="320"/>
        <end position="352"/>
    </location>
</feature>
<sequence length="352" mass="40085">MSSKLGMIEWLDNTRPLKDLIEESYNDNELDIITNQGQHPRKLYQDYVTNTYQKAKPTAKTANNTVMYAELFLSLTKAQVQEEFNHIQSVIPADLLRRAYYKIAISHEGFYTLRRQFITSYAVLCTSQYILGIGDRHQSNFLIDTSSGQIIGIDFGSAFNAATIHLPVPELIPIRLTRQLTQLMSPIGTSGLFRATMIHTMNALRENSDLLLSTMDVFIKEPLMEWMEHALKTSKQVAQNETNILRSDDTYAKDRIKSARLKLNGINPAVIIGSDLKLNSFLRSSNLKEARRQMEKVVGGDQIDSKRAQILLKYNSNRYHKLTVDEQIDCIIDQATDVDILGRSWAGLETFM</sequence>
<proteinExistence type="predicted"/>
<evidence type="ECO:0000259" key="2">
    <source>
        <dbReference type="PROSITE" id="PS51190"/>
    </source>
</evidence>
<name>A0A815SQ91_9BILA</name>
<dbReference type="PROSITE" id="PS51190">
    <property type="entry name" value="FATC"/>
    <property type="match status" value="1"/>
</dbReference>
<dbReference type="Proteomes" id="UP000663854">
    <property type="component" value="Unassembled WGS sequence"/>
</dbReference>
<dbReference type="PANTHER" id="PTHR11139:SF68">
    <property type="entry name" value="DNA-DEPENDENT PROTEIN KINASE CATALYTIC SUBUNIT"/>
    <property type="match status" value="1"/>
</dbReference>
<dbReference type="InterPro" id="IPR050517">
    <property type="entry name" value="DDR_Repair_Kinase"/>
</dbReference>
<dbReference type="SMART" id="SM01343">
    <property type="entry name" value="FATC"/>
    <property type="match status" value="1"/>
</dbReference>
<evidence type="ECO:0000259" key="1">
    <source>
        <dbReference type="PROSITE" id="PS50290"/>
    </source>
</evidence>
<gene>
    <name evidence="4" type="ORF">JXQ802_LOCUS54718</name>
    <name evidence="3" type="ORF">PYM288_LOCUS38226</name>
</gene>
<protein>
    <recommendedName>
        <fullName evidence="7">Non-specific serine/threonine protein kinase</fullName>
    </recommendedName>
</protein>
<dbReference type="Pfam" id="PF00454">
    <property type="entry name" value="PI3_PI4_kinase"/>
    <property type="match status" value="1"/>
</dbReference>
<comment type="caution">
    <text evidence="3">The sequence shown here is derived from an EMBL/GenBank/DDBJ whole genome shotgun (WGS) entry which is preliminary data.</text>
</comment>
<dbReference type="Gene3D" id="1.10.1070.11">
    <property type="entry name" value="Phosphatidylinositol 3-/4-kinase, catalytic domain"/>
    <property type="match status" value="1"/>
</dbReference>
<dbReference type="InterPro" id="IPR003152">
    <property type="entry name" value="FATC_dom"/>
</dbReference>
<feature type="domain" description="PI3K/PI4K catalytic" evidence="1">
    <location>
        <begin position="1"/>
        <end position="267"/>
    </location>
</feature>
<dbReference type="GO" id="GO:0004674">
    <property type="term" value="F:protein serine/threonine kinase activity"/>
    <property type="evidence" value="ECO:0007669"/>
    <property type="project" value="TreeGrafter"/>
</dbReference>